<dbReference type="KEGG" id="mmai:sS8_0191"/>
<proteinExistence type="predicted"/>
<evidence type="ECO:0000256" key="1">
    <source>
        <dbReference type="SAM" id="MobiDB-lite"/>
    </source>
</evidence>
<evidence type="ECO:0000313" key="3">
    <source>
        <dbReference type="Proteomes" id="UP000266313"/>
    </source>
</evidence>
<organism evidence="2 3">
    <name type="scientific">Methylocaldum marinum</name>
    <dbReference type="NCBI Taxonomy" id="1432792"/>
    <lineage>
        <taxon>Bacteria</taxon>
        <taxon>Pseudomonadati</taxon>
        <taxon>Pseudomonadota</taxon>
        <taxon>Gammaproteobacteria</taxon>
        <taxon>Methylococcales</taxon>
        <taxon>Methylococcaceae</taxon>
        <taxon>Methylocaldum</taxon>
    </lineage>
</organism>
<protein>
    <submittedName>
        <fullName evidence="2">Uncharacterized protein</fullName>
    </submittedName>
</protein>
<sequence length="86" mass="9306">MARTRPFAPEPRTACRPDIFRIAGTLEDGGEFRRLILSGKPGRMSREGQNPKAPAGFDGTPTAGRIAPEGVFTRLGGFSRPDRLPP</sequence>
<name>A0A286P3D7_9GAMM</name>
<feature type="region of interest" description="Disordered" evidence="1">
    <location>
        <begin position="39"/>
        <end position="66"/>
    </location>
</feature>
<accession>A0A286P3D7</accession>
<keyword evidence="3" id="KW-1185">Reference proteome</keyword>
<dbReference type="EMBL" id="AP017928">
    <property type="protein sequence ID" value="BBA32159.1"/>
    <property type="molecule type" value="Genomic_DNA"/>
</dbReference>
<reference evidence="2 3" key="1">
    <citation type="submission" date="2016-12" db="EMBL/GenBank/DDBJ databases">
        <title>Genome sequencing of Methylocaldum marinum.</title>
        <authorList>
            <person name="Takeuchi M."/>
            <person name="Kamagata Y."/>
            <person name="Hiraoka S."/>
            <person name="Oshima K."/>
            <person name="Hattori M."/>
            <person name="Iwasaki W."/>
        </authorList>
    </citation>
    <scope>NUCLEOTIDE SEQUENCE [LARGE SCALE GENOMIC DNA]</scope>
    <source>
        <strain evidence="2 3">S8</strain>
    </source>
</reference>
<dbReference type="Proteomes" id="UP000266313">
    <property type="component" value="Chromosome"/>
</dbReference>
<dbReference type="AlphaFoldDB" id="A0A286P3D7"/>
<evidence type="ECO:0000313" key="2">
    <source>
        <dbReference type="EMBL" id="BBA32159.1"/>
    </source>
</evidence>
<gene>
    <name evidence="2" type="ORF">sS8_0191</name>
</gene>